<protein>
    <submittedName>
        <fullName evidence="8">Uncharacterized protein</fullName>
    </submittedName>
</protein>
<feature type="domain" description="K-box" evidence="7">
    <location>
        <begin position="87"/>
        <end position="177"/>
    </location>
</feature>
<dbReference type="Gene3D" id="3.40.1810.10">
    <property type="entry name" value="Transcription factor, MADS-box"/>
    <property type="match status" value="1"/>
</dbReference>
<dbReference type="AlphaFoldDB" id="A0AAP0KR36"/>
<evidence type="ECO:0000313" key="8">
    <source>
        <dbReference type="EMBL" id="KAK9156244.1"/>
    </source>
</evidence>
<dbReference type="CDD" id="cd00265">
    <property type="entry name" value="MADS_MEF2_like"/>
    <property type="match status" value="1"/>
</dbReference>
<keyword evidence="3" id="KW-0238">DNA-binding</keyword>
<dbReference type="SUPFAM" id="SSF55455">
    <property type="entry name" value="SRF-like"/>
    <property type="match status" value="1"/>
</dbReference>
<accession>A0AAP0KR36</accession>
<evidence type="ECO:0000256" key="1">
    <source>
        <dbReference type="ARBA" id="ARBA00004123"/>
    </source>
</evidence>
<comment type="subcellular location">
    <subcellularLocation>
        <location evidence="1">Nucleus</location>
    </subcellularLocation>
</comment>
<dbReference type="InterPro" id="IPR002487">
    <property type="entry name" value="TF_Kbox"/>
</dbReference>
<evidence type="ECO:0000259" key="7">
    <source>
        <dbReference type="PROSITE" id="PS51297"/>
    </source>
</evidence>
<dbReference type="Pfam" id="PF01486">
    <property type="entry name" value="K-box"/>
    <property type="match status" value="1"/>
</dbReference>
<dbReference type="GO" id="GO:0046983">
    <property type="term" value="F:protein dimerization activity"/>
    <property type="evidence" value="ECO:0007669"/>
    <property type="project" value="InterPro"/>
</dbReference>
<dbReference type="GO" id="GO:0000977">
    <property type="term" value="F:RNA polymerase II transcription regulatory region sequence-specific DNA binding"/>
    <property type="evidence" value="ECO:0007669"/>
    <property type="project" value="InterPro"/>
</dbReference>
<name>A0AAP0KR36_9MAGN</name>
<dbReference type="PRINTS" id="PR00404">
    <property type="entry name" value="MADSDOMAIN"/>
</dbReference>
<evidence type="ECO:0000313" key="9">
    <source>
        <dbReference type="Proteomes" id="UP001417504"/>
    </source>
</evidence>
<evidence type="ECO:0000256" key="3">
    <source>
        <dbReference type="ARBA" id="ARBA00023125"/>
    </source>
</evidence>
<keyword evidence="2" id="KW-0805">Transcription regulation</keyword>
<dbReference type="InterPro" id="IPR036879">
    <property type="entry name" value="TF_MADSbox_sf"/>
</dbReference>
<organism evidence="8 9">
    <name type="scientific">Stephania japonica</name>
    <dbReference type="NCBI Taxonomy" id="461633"/>
    <lineage>
        <taxon>Eukaryota</taxon>
        <taxon>Viridiplantae</taxon>
        <taxon>Streptophyta</taxon>
        <taxon>Embryophyta</taxon>
        <taxon>Tracheophyta</taxon>
        <taxon>Spermatophyta</taxon>
        <taxon>Magnoliopsida</taxon>
        <taxon>Ranunculales</taxon>
        <taxon>Menispermaceae</taxon>
        <taxon>Menispermoideae</taxon>
        <taxon>Cissampelideae</taxon>
        <taxon>Stephania</taxon>
    </lineage>
</organism>
<dbReference type="GO" id="GO:0005634">
    <property type="term" value="C:nucleus"/>
    <property type="evidence" value="ECO:0007669"/>
    <property type="project" value="UniProtKB-SubCell"/>
</dbReference>
<dbReference type="GO" id="GO:0003700">
    <property type="term" value="F:DNA-binding transcription factor activity"/>
    <property type="evidence" value="ECO:0007669"/>
    <property type="project" value="InterPro"/>
</dbReference>
<keyword evidence="4" id="KW-0804">Transcription</keyword>
<dbReference type="PROSITE" id="PS51297">
    <property type="entry name" value="K_BOX"/>
    <property type="match status" value="1"/>
</dbReference>
<keyword evidence="9" id="KW-1185">Reference proteome</keyword>
<proteinExistence type="predicted"/>
<dbReference type="SMART" id="SM00432">
    <property type="entry name" value="MADS"/>
    <property type="match status" value="1"/>
</dbReference>
<dbReference type="EMBL" id="JBBNAE010000001">
    <property type="protein sequence ID" value="KAK9156244.1"/>
    <property type="molecule type" value="Genomic_DNA"/>
</dbReference>
<evidence type="ECO:0000256" key="2">
    <source>
        <dbReference type="ARBA" id="ARBA00023015"/>
    </source>
</evidence>
<dbReference type="PANTHER" id="PTHR48019">
    <property type="entry name" value="SERUM RESPONSE FACTOR HOMOLOG"/>
    <property type="match status" value="1"/>
</dbReference>
<dbReference type="GO" id="GO:0045944">
    <property type="term" value="P:positive regulation of transcription by RNA polymerase II"/>
    <property type="evidence" value="ECO:0007669"/>
    <property type="project" value="InterPro"/>
</dbReference>
<dbReference type="PROSITE" id="PS50066">
    <property type="entry name" value="MADS_BOX_2"/>
    <property type="match status" value="1"/>
</dbReference>
<gene>
    <name evidence="8" type="ORF">Sjap_003724</name>
</gene>
<feature type="domain" description="MADS-box" evidence="6">
    <location>
        <begin position="1"/>
        <end position="61"/>
    </location>
</feature>
<evidence type="ECO:0000256" key="4">
    <source>
        <dbReference type="ARBA" id="ARBA00023163"/>
    </source>
</evidence>
<dbReference type="InterPro" id="IPR033896">
    <property type="entry name" value="MEF2-like_N"/>
</dbReference>
<keyword evidence="5" id="KW-0539">Nucleus</keyword>
<dbReference type="InterPro" id="IPR002100">
    <property type="entry name" value="TF_MADSbox"/>
</dbReference>
<sequence length="263" mass="30290">MGRGKIEIKRIENSTNRQVTFSKRRNGLIKKARELSILCDAQLSLIVFSPTGKLSEFHSEQYSMRQIIERYQKVKGNNSIHDQEYENQQIYSEMTKMKSETEKLHANMRHFVGEDLASLPYNDLHQLEQQLEISVTKVRARKIQLMQQQLDNLKRKEQILEEQNSYLYRCAAEQQAAFEHHQAVIEHSSKAAVSVEQPMLETGFGLYNPEDHDQAKNVLQLAPLSPQIAPSYRLQSGVQDSSCGLQRHGLQLWYSSSPPPLPL</sequence>
<evidence type="ECO:0000259" key="6">
    <source>
        <dbReference type="PROSITE" id="PS50066"/>
    </source>
</evidence>
<dbReference type="Pfam" id="PF00319">
    <property type="entry name" value="SRF-TF"/>
    <property type="match status" value="1"/>
</dbReference>
<dbReference type="Proteomes" id="UP001417504">
    <property type="component" value="Unassembled WGS sequence"/>
</dbReference>
<dbReference type="InterPro" id="IPR050142">
    <property type="entry name" value="MADS-box/MEF2_TF"/>
</dbReference>
<reference evidence="8 9" key="1">
    <citation type="submission" date="2024-01" db="EMBL/GenBank/DDBJ databases">
        <title>Genome assemblies of Stephania.</title>
        <authorList>
            <person name="Yang L."/>
        </authorList>
    </citation>
    <scope>NUCLEOTIDE SEQUENCE [LARGE SCALE GENOMIC DNA]</scope>
    <source>
        <strain evidence="8">QJT</strain>
        <tissue evidence="8">Leaf</tissue>
    </source>
</reference>
<dbReference type="PROSITE" id="PS00350">
    <property type="entry name" value="MADS_BOX_1"/>
    <property type="match status" value="1"/>
</dbReference>
<comment type="caution">
    <text evidence="8">The sequence shown here is derived from an EMBL/GenBank/DDBJ whole genome shotgun (WGS) entry which is preliminary data.</text>
</comment>
<evidence type="ECO:0000256" key="5">
    <source>
        <dbReference type="ARBA" id="ARBA00023242"/>
    </source>
</evidence>